<organism evidence="7 8">
    <name type="scientific">Aquatica leii</name>
    <dbReference type="NCBI Taxonomy" id="1421715"/>
    <lineage>
        <taxon>Eukaryota</taxon>
        <taxon>Metazoa</taxon>
        <taxon>Ecdysozoa</taxon>
        <taxon>Arthropoda</taxon>
        <taxon>Hexapoda</taxon>
        <taxon>Insecta</taxon>
        <taxon>Pterygota</taxon>
        <taxon>Neoptera</taxon>
        <taxon>Endopterygota</taxon>
        <taxon>Coleoptera</taxon>
        <taxon>Polyphaga</taxon>
        <taxon>Elateriformia</taxon>
        <taxon>Elateroidea</taxon>
        <taxon>Lampyridae</taxon>
        <taxon>Luciolinae</taxon>
        <taxon>Aquatica</taxon>
    </lineage>
</organism>
<keyword evidence="2" id="KW-0719">Serine esterase</keyword>
<dbReference type="SUPFAM" id="SSF53474">
    <property type="entry name" value="alpha/beta-Hydrolases"/>
    <property type="match status" value="1"/>
</dbReference>
<evidence type="ECO:0000256" key="4">
    <source>
        <dbReference type="ARBA" id="ARBA00023180"/>
    </source>
</evidence>
<reference evidence="8" key="1">
    <citation type="submission" date="2023-01" db="EMBL/GenBank/DDBJ databases">
        <title>Key to firefly adult light organ development and bioluminescence: homeobox transcription factors regulate luciferase expression and transportation to peroxisome.</title>
        <authorList>
            <person name="Fu X."/>
        </authorList>
    </citation>
    <scope>NUCLEOTIDE SEQUENCE [LARGE SCALE GENOMIC DNA]</scope>
</reference>
<name>A0AAN7SL63_9COLE</name>
<dbReference type="Pfam" id="PF00135">
    <property type="entry name" value="COesterase"/>
    <property type="match status" value="1"/>
</dbReference>
<evidence type="ECO:0000256" key="3">
    <source>
        <dbReference type="ARBA" id="ARBA00022801"/>
    </source>
</evidence>
<dbReference type="PANTHER" id="PTHR43142:SF1">
    <property type="entry name" value="CARBOXYLIC ESTER HYDROLASE"/>
    <property type="match status" value="1"/>
</dbReference>
<evidence type="ECO:0000256" key="1">
    <source>
        <dbReference type="ARBA" id="ARBA00005964"/>
    </source>
</evidence>
<feature type="domain" description="Carboxylesterase type B" evidence="6">
    <location>
        <begin position="83"/>
        <end position="521"/>
    </location>
</feature>
<gene>
    <name evidence="7" type="ORF">RN001_001345</name>
</gene>
<dbReference type="InterPro" id="IPR029058">
    <property type="entry name" value="AB_hydrolase_fold"/>
</dbReference>
<evidence type="ECO:0000256" key="5">
    <source>
        <dbReference type="SAM" id="MobiDB-lite"/>
    </source>
</evidence>
<evidence type="ECO:0000313" key="7">
    <source>
        <dbReference type="EMBL" id="KAK4885074.1"/>
    </source>
</evidence>
<accession>A0AAN7SL63</accession>
<evidence type="ECO:0000256" key="2">
    <source>
        <dbReference type="ARBA" id="ARBA00022487"/>
    </source>
</evidence>
<dbReference type="PANTHER" id="PTHR43142">
    <property type="entry name" value="CARBOXYLIC ESTER HYDROLASE"/>
    <property type="match status" value="1"/>
</dbReference>
<proteinExistence type="inferred from homology"/>
<evidence type="ECO:0000259" key="6">
    <source>
        <dbReference type="Pfam" id="PF00135"/>
    </source>
</evidence>
<feature type="compositionally biased region" description="Basic and acidic residues" evidence="5">
    <location>
        <begin position="34"/>
        <end position="51"/>
    </location>
</feature>
<protein>
    <recommendedName>
        <fullName evidence="6">Carboxylesterase type B domain-containing protein</fullName>
    </recommendedName>
</protein>
<dbReference type="AlphaFoldDB" id="A0AAN7SL63"/>
<comment type="caution">
    <text evidence="7">The sequence shown here is derived from an EMBL/GenBank/DDBJ whole genome shotgun (WGS) entry which is preliminary data.</text>
</comment>
<feature type="region of interest" description="Disordered" evidence="5">
    <location>
        <begin position="1"/>
        <end position="51"/>
    </location>
</feature>
<keyword evidence="3" id="KW-0378">Hydrolase</keyword>
<dbReference type="Gene3D" id="3.40.50.1820">
    <property type="entry name" value="alpha/beta hydrolase"/>
    <property type="match status" value="1"/>
</dbReference>
<sequence>MESEQDSFRILHNLPKDGASSGTPYSFRATRPCVRKDEDPTSRKKDKSTVWKKTTGSEKEDYFLRFPFVERLEGNFEKITKPLKLLPVMIWIHGGAFVCGSSKTELCGPDFLITQNIVLVTFNYRLGLLGFLSFKDPTVNVPGNAGLKDQVLVLKWVQKYICEFNGNNKNVTLFGQDAGAACVHLHMLSPLSKDLFHKVIMQSGCALNPWVNGLQNTGRLVGKLLNVKGSDYEILEHLKSISVEELFRVQETLSNENRVDVIWLCSPVIENRKFPGSFLIDTPINIITSGNFSKVPIIIGYTSREGMFWDIYNQQLTGKSKIITDFTKVIPNNLNCRRNSLLSNTIADQIEKFYYGSRLSSTRMGRHPRFKKMDPLFQLVTDVFFLRGIFATIKNHLEIASSIPIYYYKFCYDTPLNIFKQMATALNRQKYPGAVHGDDLGYIFRTYLTFDTCFQDKNDYYIHTVTAFWTNFAKSGKPSSSTFSQTTVNWEPTTKKNFHCLLLSSTLKSEHNPDMDRMHFWKKIYTNDERTKYL</sequence>
<keyword evidence="8" id="KW-1185">Reference proteome</keyword>
<dbReference type="Proteomes" id="UP001353858">
    <property type="component" value="Unassembled WGS sequence"/>
</dbReference>
<keyword evidence="4" id="KW-0325">Glycoprotein</keyword>
<dbReference type="GO" id="GO:0052689">
    <property type="term" value="F:carboxylic ester hydrolase activity"/>
    <property type="evidence" value="ECO:0007669"/>
    <property type="project" value="UniProtKB-KW"/>
</dbReference>
<dbReference type="InterPro" id="IPR002018">
    <property type="entry name" value="CarbesteraseB"/>
</dbReference>
<dbReference type="EMBL" id="JARPUR010000001">
    <property type="protein sequence ID" value="KAK4885074.1"/>
    <property type="molecule type" value="Genomic_DNA"/>
</dbReference>
<evidence type="ECO:0000313" key="8">
    <source>
        <dbReference type="Proteomes" id="UP001353858"/>
    </source>
</evidence>
<comment type="similarity">
    <text evidence="1">Belongs to the type-B carboxylesterase/lipase family.</text>
</comment>